<dbReference type="Proteomes" id="UP001241988">
    <property type="component" value="Unassembled WGS sequence"/>
</dbReference>
<dbReference type="RefSeq" id="WP_308787595.1">
    <property type="nucleotide sequence ID" value="NZ_JAUSWB010000005.1"/>
</dbReference>
<keyword evidence="1" id="KW-0812">Transmembrane</keyword>
<gene>
    <name evidence="2" type="ORF">QOZ98_002354</name>
</gene>
<sequence length="114" mass="13210">MNIDTDSLVLFLFAWTIPFFMMRRAYLKMDADDQRSAVDDFKSRRFIFTIGFVVLGFFFLHLSSLLSVTPLKTIGLFIFVAGGIFSIIDTWRISKPRSLVMFALMCLMIYLNVD</sequence>
<keyword evidence="1" id="KW-0472">Membrane</keyword>
<evidence type="ECO:0000313" key="3">
    <source>
        <dbReference type="Proteomes" id="UP001241988"/>
    </source>
</evidence>
<evidence type="ECO:0000256" key="1">
    <source>
        <dbReference type="SAM" id="Phobius"/>
    </source>
</evidence>
<dbReference type="EMBL" id="JAUSWB010000005">
    <property type="protein sequence ID" value="MDQ0429526.1"/>
    <property type="molecule type" value="Genomic_DNA"/>
</dbReference>
<comment type="caution">
    <text evidence="2">The sequence shown here is derived from an EMBL/GenBank/DDBJ whole genome shotgun (WGS) entry which is preliminary data.</text>
</comment>
<accession>A0ABU0GVX7</accession>
<feature type="transmembrane region" description="Helical" evidence="1">
    <location>
        <begin position="46"/>
        <end position="68"/>
    </location>
</feature>
<name>A0ABU0GVX7_9BACL</name>
<organism evidence="2 3">
    <name type="scientific">Planomicrobium stackebrandtii</name>
    <dbReference type="NCBI Taxonomy" id="253160"/>
    <lineage>
        <taxon>Bacteria</taxon>
        <taxon>Bacillati</taxon>
        <taxon>Bacillota</taxon>
        <taxon>Bacilli</taxon>
        <taxon>Bacillales</taxon>
        <taxon>Caryophanaceae</taxon>
        <taxon>Planomicrobium</taxon>
    </lineage>
</organism>
<keyword evidence="1" id="KW-1133">Transmembrane helix</keyword>
<feature type="transmembrane region" description="Helical" evidence="1">
    <location>
        <begin position="6"/>
        <end position="26"/>
    </location>
</feature>
<feature type="transmembrane region" description="Helical" evidence="1">
    <location>
        <begin position="74"/>
        <end position="91"/>
    </location>
</feature>
<proteinExistence type="predicted"/>
<evidence type="ECO:0000313" key="2">
    <source>
        <dbReference type="EMBL" id="MDQ0429526.1"/>
    </source>
</evidence>
<protein>
    <submittedName>
        <fullName evidence="2">Uncharacterized protein</fullName>
    </submittedName>
</protein>
<keyword evidence="3" id="KW-1185">Reference proteome</keyword>
<reference evidence="2 3" key="1">
    <citation type="submission" date="2023-07" db="EMBL/GenBank/DDBJ databases">
        <title>Genomic Encyclopedia of Type Strains, Phase IV (KMG-IV): sequencing the most valuable type-strain genomes for metagenomic binning, comparative biology and taxonomic classification.</title>
        <authorList>
            <person name="Goeker M."/>
        </authorList>
    </citation>
    <scope>NUCLEOTIDE SEQUENCE [LARGE SCALE GENOMIC DNA]</scope>
    <source>
        <strain evidence="2 3">DSM 16419</strain>
    </source>
</reference>